<feature type="transmembrane region" description="Helical" evidence="2">
    <location>
        <begin position="14"/>
        <end position="32"/>
    </location>
</feature>
<dbReference type="RefSeq" id="WP_201633310.1">
    <property type="nucleotide sequence ID" value="NZ_JAEQNB010000002.1"/>
</dbReference>
<keyword evidence="2" id="KW-0812">Transmembrane</keyword>
<feature type="transmembrane region" description="Helical" evidence="2">
    <location>
        <begin position="174"/>
        <end position="195"/>
    </location>
</feature>
<accession>A0ABS1J8K3</accession>
<dbReference type="PANTHER" id="PTHR42709">
    <property type="entry name" value="ALKALINE PHOSPHATASE LIKE PROTEIN"/>
    <property type="match status" value="1"/>
</dbReference>
<sequence length="214" mass="24479">MISIEHWLQFLDHYGYLGLFILLLLGIVGIPLPDETLLSFVGVLVHKGHMNFWGVLAAAVLGSICGITLSYLIGRFVGYGVVTKFGRFLHLTEERLLKVERYMERYGRVMLFFGYFVPGFRHVTALTAGVTQMKFRIFAPFAYLGALVWALTFLLLGSFVGHRWRQIEGIVYPFRYWIVVVVLLSLLAPILYRVIRKRRLAKLTSQGVPPEPKE</sequence>
<organism evidence="4 5">
    <name type="scientific">Tumebacillus amylolyticus</name>
    <dbReference type="NCBI Taxonomy" id="2801339"/>
    <lineage>
        <taxon>Bacteria</taxon>
        <taxon>Bacillati</taxon>
        <taxon>Bacillota</taxon>
        <taxon>Bacilli</taxon>
        <taxon>Bacillales</taxon>
        <taxon>Alicyclobacillaceae</taxon>
        <taxon>Tumebacillus</taxon>
    </lineage>
</organism>
<evidence type="ECO:0000259" key="3">
    <source>
        <dbReference type="Pfam" id="PF09335"/>
    </source>
</evidence>
<reference evidence="4 5" key="1">
    <citation type="submission" date="2021-01" db="EMBL/GenBank/DDBJ databases">
        <title>Tumebacillus sp. strain ITR2 16S ribosomal RNA gene Genome sequencing and assembly.</title>
        <authorList>
            <person name="Kang M."/>
        </authorList>
    </citation>
    <scope>NUCLEOTIDE SEQUENCE [LARGE SCALE GENOMIC DNA]</scope>
    <source>
        <strain evidence="4 5">ITR2</strain>
    </source>
</reference>
<feature type="domain" description="VTT" evidence="3">
    <location>
        <begin position="32"/>
        <end position="158"/>
    </location>
</feature>
<gene>
    <name evidence="4" type="ORF">JJB07_07910</name>
</gene>
<evidence type="ECO:0000313" key="4">
    <source>
        <dbReference type="EMBL" id="MBL0386572.1"/>
    </source>
</evidence>
<keyword evidence="2" id="KW-0472">Membrane</keyword>
<feature type="transmembrane region" description="Helical" evidence="2">
    <location>
        <begin position="52"/>
        <end position="74"/>
    </location>
</feature>
<proteinExistence type="inferred from homology"/>
<evidence type="ECO:0000313" key="5">
    <source>
        <dbReference type="Proteomes" id="UP000602284"/>
    </source>
</evidence>
<name>A0ABS1J8K3_9BACL</name>
<evidence type="ECO:0000256" key="2">
    <source>
        <dbReference type="SAM" id="Phobius"/>
    </source>
</evidence>
<keyword evidence="2" id="KW-1133">Transmembrane helix</keyword>
<comment type="caution">
    <text evidence="4">The sequence shown here is derived from an EMBL/GenBank/DDBJ whole genome shotgun (WGS) entry which is preliminary data.</text>
</comment>
<comment type="similarity">
    <text evidence="1">Belongs to the DedA family.</text>
</comment>
<dbReference type="PANTHER" id="PTHR42709:SF9">
    <property type="entry name" value="ALKALINE PHOSPHATASE LIKE PROTEIN"/>
    <property type="match status" value="1"/>
</dbReference>
<feature type="transmembrane region" description="Helical" evidence="2">
    <location>
        <begin position="141"/>
        <end position="162"/>
    </location>
</feature>
<dbReference type="EMBL" id="JAEQNB010000002">
    <property type="protein sequence ID" value="MBL0386572.1"/>
    <property type="molecule type" value="Genomic_DNA"/>
</dbReference>
<protein>
    <submittedName>
        <fullName evidence="4">DedA family protein</fullName>
    </submittedName>
</protein>
<evidence type="ECO:0000256" key="1">
    <source>
        <dbReference type="ARBA" id="ARBA00010792"/>
    </source>
</evidence>
<dbReference type="Pfam" id="PF09335">
    <property type="entry name" value="VTT_dom"/>
    <property type="match status" value="1"/>
</dbReference>
<dbReference type="InterPro" id="IPR051311">
    <property type="entry name" value="DedA_domain"/>
</dbReference>
<keyword evidence="5" id="KW-1185">Reference proteome</keyword>
<dbReference type="InterPro" id="IPR032816">
    <property type="entry name" value="VTT_dom"/>
</dbReference>
<dbReference type="Proteomes" id="UP000602284">
    <property type="component" value="Unassembled WGS sequence"/>
</dbReference>